<reference evidence="1 2" key="1">
    <citation type="submission" date="2022-12" db="EMBL/GenBank/DDBJ databases">
        <title>Chromosome-scale assembly of the Ensete ventricosum genome.</title>
        <authorList>
            <person name="Dussert Y."/>
            <person name="Stocks J."/>
            <person name="Wendawek A."/>
            <person name="Woldeyes F."/>
            <person name="Nichols R.A."/>
            <person name="Borrell J.S."/>
        </authorList>
    </citation>
    <scope>NUCLEOTIDE SEQUENCE [LARGE SCALE GENOMIC DNA]</scope>
    <source>
        <strain evidence="2">cv. Maze</strain>
        <tissue evidence="1">Seeds</tissue>
    </source>
</reference>
<evidence type="ECO:0000313" key="1">
    <source>
        <dbReference type="EMBL" id="KAJ8512655.1"/>
    </source>
</evidence>
<protein>
    <submittedName>
        <fullName evidence="1">Uncharacterized protein</fullName>
    </submittedName>
</protein>
<sequence>MSSHSNPVTLRCLETLVPEFLLLSVAAKAADDRRSCARRPLPLIKPDEGQNTEVACCGFMDMGCSG</sequence>
<proteinExistence type="predicted"/>
<evidence type="ECO:0000313" key="2">
    <source>
        <dbReference type="Proteomes" id="UP001222027"/>
    </source>
</evidence>
<keyword evidence="2" id="KW-1185">Reference proteome</keyword>
<accession>A0AAV8RZL7</accession>
<gene>
    <name evidence="1" type="ORF">OPV22_003089</name>
</gene>
<organism evidence="1 2">
    <name type="scientific">Ensete ventricosum</name>
    <name type="common">Abyssinian banana</name>
    <name type="synonym">Musa ensete</name>
    <dbReference type="NCBI Taxonomy" id="4639"/>
    <lineage>
        <taxon>Eukaryota</taxon>
        <taxon>Viridiplantae</taxon>
        <taxon>Streptophyta</taxon>
        <taxon>Embryophyta</taxon>
        <taxon>Tracheophyta</taxon>
        <taxon>Spermatophyta</taxon>
        <taxon>Magnoliopsida</taxon>
        <taxon>Liliopsida</taxon>
        <taxon>Zingiberales</taxon>
        <taxon>Musaceae</taxon>
        <taxon>Ensete</taxon>
    </lineage>
</organism>
<dbReference type="AlphaFoldDB" id="A0AAV8RZL7"/>
<dbReference type="Proteomes" id="UP001222027">
    <property type="component" value="Unassembled WGS sequence"/>
</dbReference>
<comment type="caution">
    <text evidence="1">The sequence shown here is derived from an EMBL/GenBank/DDBJ whole genome shotgun (WGS) entry which is preliminary data.</text>
</comment>
<name>A0AAV8RZL7_ENSVE</name>
<dbReference type="EMBL" id="JAQQAF010000001">
    <property type="protein sequence ID" value="KAJ8512655.1"/>
    <property type="molecule type" value="Genomic_DNA"/>
</dbReference>